<name>A0ABQ6N8W6_9STRA</name>
<accession>A0ABQ6N8W6</accession>
<feature type="domain" description="Flavin reductase like" evidence="2">
    <location>
        <begin position="26"/>
        <end position="173"/>
    </location>
</feature>
<feature type="chain" id="PRO_5047362411" description="Flavin reductase like domain-containing protein" evidence="1">
    <location>
        <begin position="23"/>
        <end position="335"/>
    </location>
</feature>
<evidence type="ECO:0000259" key="2">
    <source>
        <dbReference type="Pfam" id="PF01613"/>
    </source>
</evidence>
<keyword evidence="4" id="KW-1185">Reference proteome</keyword>
<evidence type="ECO:0000313" key="3">
    <source>
        <dbReference type="EMBL" id="GMI42803.1"/>
    </source>
</evidence>
<dbReference type="SUPFAM" id="SSF50475">
    <property type="entry name" value="FMN-binding split barrel"/>
    <property type="match status" value="1"/>
</dbReference>
<dbReference type="InterPro" id="IPR012349">
    <property type="entry name" value="Split_barrel_FMN-bd"/>
</dbReference>
<evidence type="ECO:0000256" key="1">
    <source>
        <dbReference type="SAM" id="SignalP"/>
    </source>
</evidence>
<dbReference type="Proteomes" id="UP001165060">
    <property type="component" value="Unassembled WGS sequence"/>
</dbReference>
<dbReference type="InterPro" id="IPR002563">
    <property type="entry name" value="Flavin_Rdtase-like_dom"/>
</dbReference>
<comment type="caution">
    <text evidence="3">The sequence shown here is derived from an EMBL/GenBank/DDBJ whole genome shotgun (WGS) entry which is preliminary data.</text>
</comment>
<protein>
    <recommendedName>
        <fullName evidence="2">Flavin reductase like domain-containing protein</fullName>
    </recommendedName>
</protein>
<dbReference type="Gene3D" id="2.30.110.10">
    <property type="entry name" value="Electron Transport, Fmn-binding Protein, Chain A"/>
    <property type="match status" value="1"/>
</dbReference>
<keyword evidence="1" id="KW-0732">Signal</keyword>
<reference evidence="3 4" key="1">
    <citation type="journal article" date="2023" name="Commun. Biol.">
        <title>Genome analysis of Parmales, the sister group of diatoms, reveals the evolutionary specialization of diatoms from phago-mixotrophs to photoautotrophs.</title>
        <authorList>
            <person name="Ban H."/>
            <person name="Sato S."/>
            <person name="Yoshikawa S."/>
            <person name="Yamada K."/>
            <person name="Nakamura Y."/>
            <person name="Ichinomiya M."/>
            <person name="Sato N."/>
            <person name="Blanc-Mathieu R."/>
            <person name="Endo H."/>
            <person name="Kuwata A."/>
            <person name="Ogata H."/>
        </authorList>
    </citation>
    <scope>NUCLEOTIDE SEQUENCE [LARGE SCALE GENOMIC DNA]</scope>
</reference>
<gene>
    <name evidence="3" type="ORF">TeGR_g8278</name>
</gene>
<evidence type="ECO:0000313" key="4">
    <source>
        <dbReference type="Proteomes" id="UP001165060"/>
    </source>
</evidence>
<organism evidence="3 4">
    <name type="scientific">Tetraparma gracilis</name>
    <dbReference type="NCBI Taxonomy" id="2962635"/>
    <lineage>
        <taxon>Eukaryota</taxon>
        <taxon>Sar</taxon>
        <taxon>Stramenopiles</taxon>
        <taxon>Ochrophyta</taxon>
        <taxon>Bolidophyceae</taxon>
        <taxon>Parmales</taxon>
        <taxon>Triparmaceae</taxon>
        <taxon>Tetraparma</taxon>
    </lineage>
</organism>
<dbReference type="Pfam" id="PF01613">
    <property type="entry name" value="Flavin_Reduct"/>
    <property type="match status" value="1"/>
</dbReference>
<feature type="signal peptide" evidence="1">
    <location>
        <begin position="1"/>
        <end position="22"/>
    </location>
</feature>
<proteinExistence type="predicted"/>
<sequence>MPAPTVLLFLLILLLSSPTINPLPLLSSPVFSLSTSSPTLPTMNIITYATPVAISPKKLWSIGLYKKTQTFANWQVERAGVLQLLSPAQDRLVPILGGLSAASSPSKPAACATCGFPWNVTTPLPPPPSPSPPPLLPDCVSYVSLKQVGEAVEAGDHQVVLCEVVESWGKSGGEHLTTGVCRAKGLITEQGRVAEGALAQAQGGGEAGGSLSEMLGLEEEEASPSEMQLLGFDAGQPPTEEETRALDQNERLKGSLRASRQFKMTNDARFTWLSFSLLAGGYLYADVFPTPELRELQAAVGLPDAGLPGRLLAGAVFLASAALFVKPTGWGRGRQ</sequence>
<dbReference type="EMBL" id="BRYB01001093">
    <property type="protein sequence ID" value="GMI42803.1"/>
    <property type="molecule type" value="Genomic_DNA"/>
</dbReference>